<dbReference type="OrthoDB" id="539213at2759"/>
<evidence type="ECO:0008006" key="6">
    <source>
        <dbReference type="Google" id="ProtNLM"/>
    </source>
</evidence>
<dbReference type="Proteomes" id="UP000829720">
    <property type="component" value="Unassembled WGS sequence"/>
</dbReference>
<dbReference type="GO" id="GO:0005737">
    <property type="term" value="C:cytoplasm"/>
    <property type="evidence" value="ECO:0007669"/>
    <property type="project" value="TreeGrafter"/>
</dbReference>
<evidence type="ECO:0000256" key="3">
    <source>
        <dbReference type="PROSITE-ProRule" id="PRU00023"/>
    </source>
</evidence>
<keyword evidence="1" id="KW-0677">Repeat</keyword>
<organism evidence="4 5">
    <name type="scientific">Albula goreensis</name>
    <dbReference type="NCBI Taxonomy" id="1534307"/>
    <lineage>
        <taxon>Eukaryota</taxon>
        <taxon>Metazoa</taxon>
        <taxon>Chordata</taxon>
        <taxon>Craniata</taxon>
        <taxon>Vertebrata</taxon>
        <taxon>Euteleostomi</taxon>
        <taxon>Actinopterygii</taxon>
        <taxon>Neopterygii</taxon>
        <taxon>Teleostei</taxon>
        <taxon>Albuliformes</taxon>
        <taxon>Albulidae</taxon>
        <taxon>Albula</taxon>
    </lineage>
</organism>
<dbReference type="EMBL" id="JAERUA010000023">
    <property type="protein sequence ID" value="KAI1883597.1"/>
    <property type="molecule type" value="Genomic_DNA"/>
</dbReference>
<feature type="repeat" description="ANK" evidence="3">
    <location>
        <begin position="68"/>
        <end position="100"/>
    </location>
</feature>
<evidence type="ECO:0000313" key="4">
    <source>
        <dbReference type="EMBL" id="KAI1883597.1"/>
    </source>
</evidence>
<dbReference type="InterPro" id="IPR050776">
    <property type="entry name" value="Ank_Repeat/CDKN_Inhibitor"/>
</dbReference>
<dbReference type="GO" id="GO:2000045">
    <property type="term" value="P:regulation of G1/S transition of mitotic cell cycle"/>
    <property type="evidence" value="ECO:0007669"/>
    <property type="project" value="TreeGrafter"/>
</dbReference>
<dbReference type="GO" id="GO:0004861">
    <property type="term" value="F:cyclin-dependent protein serine/threonine kinase inhibitor activity"/>
    <property type="evidence" value="ECO:0007669"/>
    <property type="project" value="TreeGrafter"/>
</dbReference>
<reference evidence="4" key="1">
    <citation type="submission" date="2021-01" db="EMBL/GenBank/DDBJ databases">
        <authorList>
            <person name="Zahm M."/>
            <person name="Roques C."/>
            <person name="Cabau C."/>
            <person name="Klopp C."/>
            <person name="Donnadieu C."/>
            <person name="Jouanno E."/>
            <person name="Lampietro C."/>
            <person name="Louis A."/>
            <person name="Herpin A."/>
            <person name="Echchiki A."/>
            <person name="Berthelot C."/>
            <person name="Parey E."/>
            <person name="Roest-Crollius H."/>
            <person name="Braasch I."/>
            <person name="Postlethwait J."/>
            <person name="Bobe J."/>
            <person name="Montfort J."/>
            <person name="Bouchez O."/>
            <person name="Begum T."/>
            <person name="Mejri S."/>
            <person name="Adams A."/>
            <person name="Chen W.-J."/>
            <person name="Guiguen Y."/>
        </authorList>
    </citation>
    <scope>NUCLEOTIDE SEQUENCE</scope>
    <source>
        <tissue evidence="4">Blood</tissue>
    </source>
</reference>
<dbReference type="SMART" id="SM00248">
    <property type="entry name" value="ANK"/>
    <property type="match status" value="3"/>
</dbReference>
<comment type="caution">
    <text evidence="4">The sequence shown here is derived from an EMBL/GenBank/DDBJ whole genome shotgun (WGS) entry which is preliminary data.</text>
</comment>
<protein>
    <recommendedName>
        <fullName evidence="6">Cyclin-dependent kinase 4 inhibitor B</fullName>
    </recommendedName>
</protein>
<keyword evidence="2 3" id="KW-0040">ANK repeat</keyword>
<evidence type="ECO:0000256" key="2">
    <source>
        <dbReference type="ARBA" id="ARBA00023043"/>
    </source>
</evidence>
<dbReference type="GO" id="GO:0008285">
    <property type="term" value="P:negative regulation of cell population proliferation"/>
    <property type="evidence" value="ECO:0007669"/>
    <property type="project" value="TreeGrafter"/>
</dbReference>
<dbReference type="SUPFAM" id="SSF48403">
    <property type="entry name" value="Ankyrin repeat"/>
    <property type="match status" value="1"/>
</dbReference>
<gene>
    <name evidence="4" type="ORF">AGOR_G00233210</name>
</gene>
<dbReference type="GO" id="GO:0005634">
    <property type="term" value="C:nucleus"/>
    <property type="evidence" value="ECO:0007669"/>
    <property type="project" value="TreeGrafter"/>
</dbReference>
<sequence>MIRGDELASAAATGDTEHVGILLQNGTDVNAVNSFGQTPLQVMMMGNTAVAQLLLEHGANPNVPDSHTGATPLHDAAREGFLDTVAILIQYHADIDAKDFQGRRPADLAEMYGHRNVVAFLKSV</sequence>
<dbReference type="PANTHER" id="PTHR24201">
    <property type="entry name" value="ANK_REP_REGION DOMAIN-CONTAINING PROTEIN"/>
    <property type="match status" value="1"/>
</dbReference>
<dbReference type="PANTHER" id="PTHR24201:SF8">
    <property type="entry name" value="CYCLIN-DEPENDENT KINASE 4 INHIBITOR B"/>
    <property type="match status" value="1"/>
</dbReference>
<dbReference type="AlphaFoldDB" id="A0A8T3CI32"/>
<dbReference type="InterPro" id="IPR002110">
    <property type="entry name" value="Ankyrin_rpt"/>
</dbReference>
<dbReference type="PROSITE" id="PS50088">
    <property type="entry name" value="ANK_REPEAT"/>
    <property type="match status" value="1"/>
</dbReference>
<dbReference type="Gene3D" id="1.25.40.20">
    <property type="entry name" value="Ankyrin repeat-containing domain"/>
    <property type="match status" value="1"/>
</dbReference>
<dbReference type="GO" id="GO:0019901">
    <property type="term" value="F:protein kinase binding"/>
    <property type="evidence" value="ECO:0007669"/>
    <property type="project" value="TreeGrafter"/>
</dbReference>
<proteinExistence type="predicted"/>
<dbReference type="InterPro" id="IPR036770">
    <property type="entry name" value="Ankyrin_rpt-contain_sf"/>
</dbReference>
<name>A0A8T3CI32_9TELE</name>
<keyword evidence="5" id="KW-1185">Reference proteome</keyword>
<accession>A0A8T3CI32</accession>
<evidence type="ECO:0000256" key="1">
    <source>
        <dbReference type="ARBA" id="ARBA00022737"/>
    </source>
</evidence>
<dbReference type="PROSITE" id="PS50297">
    <property type="entry name" value="ANK_REP_REGION"/>
    <property type="match status" value="1"/>
</dbReference>
<dbReference type="Pfam" id="PF12796">
    <property type="entry name" value="Ank_2"/>
    <property type="match status" value="1"/>
</dbReference>
<evidence type="ECO:0000313" key="5">
    <source>
        <dbReference type="Proteomes" id="UP000829720"/>
    </source>
</evidence>